<dbReference type="Proteomes" id="UP000287352">
    <property type="component" value="Unassembled WGS sequence"/>
</dbReference>
<proteinExistence type="predicted"/>
<dbReference type="AlphaFoldDB" id="A0A402A6M8"/>
<sequence length="65" mass="7030">MADKEKNQERESQKVAQENRKSEDQKQKGPVLAKPVHPAGQDRPGNKPGVNSDNDGPLHNGDTAG</sequence>
<organism evidence="2 3">
    <name type="scientific">Tengunoibacter tsumagoiensis</name>
    <dbReference type="NCBI Taxonomy" id="2014871"/>
    <lineage>
        <taxon>Bacteria</taxon>
        <taxon>Bacillati</taxon>
        <taxon>Chloroflexota</taxon>
        <taxon>Ktedonobacteria</taxon>
        <taxon>Ktedonobacterales</taxon>
        <taxon>Dictyobacteraceae</taxon>
        <taxon>Tengunoibacter</taxon>
    </lineage>
</organism>
<dbReference type="EMBL" id="BIFR01000002">
    <property type="protein sequence ID" value="GCE14778.1"/>
    <property type="molecule type" value="Genomic_DNA"/>
</dbReference>
<keyword evidence="3" id="KW-1185">Reference proteome</keyword>
<evidence type="ECO:0000313" key="2">
    <source>
        <dbReference type="EMBL" id="GCE14778.1"/>
    </source>
</evidence>
<feature type="region of interest" description="Disordered" evidence="1">
    <location>
        <begin position="1"/>
        <end position="65"/>
    </location>
</feature>
<gene>
    <name evidence="2" type="ORF">KTT_46370</name>
</gene>
<protein>
    <submittedName>
        <fullName evidence="2">Uncharacterized protein</fullName>
    </submittedName>
</protein>
<accession>A0A402A6M8</accession>
<reference evidence="3" key="1">
    <citation type="submission" date="2018-12" db="EMBL/GenBank/DDBJ databases">
        <title>Tengunoibacter tsumagoiensis gen. nov., sp. nov., Dictyobacter kobayashii sp. nov., D. alpinus sp. nov., and D. joshuensis sp. nov. and description of Dictyobacteraceae fam. nov. within the order Ktedonobacterales isolated from Tengu-no-mugimeshi.</title>
        <authorList>
            <person name="Wang C.M."/>
            <person name="Zheng Y."/>
            <person name="Sakai Y."/>
            <person name="Toyoda A."/>
            <person name="Minakuchi Y."/>
            <person name="Abe K."/>
            <person name="Yokota A."/>
            <person name="Yabe S."/>
        </authorList>
    </citation>
    <scope>NUCLEOTIDE SEQUENCE [LARGE SCALE GENOMIC DNA]</scope>
    <source>
        <strain evidence="3">Uno3</strain>
    </source>
</reference>
<dbReference type="RefSeq" id="WP_126582314.1">
    <property type="nucleotide sequence ID" value="NZ_BIFR01000002.1"/>
</dbReference>
<comment type="caution">
    <text evidence="2">The sequence shown here is derived from an EMBL/GenBank/DDBJ whole genome shotgun (WGS) entry which is preliminary data.</text>
</comment>
<feature type="compositionally biased region" description="Basic and acidic residues" evidence="1">
    <location>
        <begin position="1"/>
        <end position="27"/>
    </location>
</feature>
<evidence type="ECO:0000256" key="1">
    <source>
        <dbReference type="SAM" id="MobiDB-lite"/>
    </source>
</evidence>
<evidence type="ECO:0000313" key="3">
    <source>
        <dbReference type="Proteomes" id="UP000287352"/>
    </source>
</evidence>
<name>A0A402A6M8_9CHLR</name>